<dbReference type="STRING" id="246199.CUS_5647"/>
<name>E9SEZ2_RUMAL</name>
<dbReference type="OrthoDB" id="2203190at2"/>
<accession>E9SEZ2</accession>
<organism evidence="7 8">
    <name type="scientific">Ruminococcus albus 8</name>
    <dbReference type="NCBI Taxonomy" id="246199"/>
    <lineage>
        <taxon>Bacteria</taxon>
        <taxon>Bacillati</taxon>
        <taxon>Bacillota</taxon>
        <taxon>Clostridia</taxon>
        <taxon>Eubacteriales</taxon>
        <taxon>Oscillospiraceae</taxon>
        <taxon>Ruminococcus</taxon>
    </lineage>
</organism>
<keyword evidence="8" id="KW-1185">Reference proteome</keyword>
<comment type="cofactor">
    <cofactor evidence="1">
        <name>pantetheine 4'-phosphate</name>
        <dbReference type="ChEBI" id="CHEBI:47942"/>
    </cofactor>
</comment>
<dbReference type="RefSeq" id="WP_002851534.1">
    <property type="nucleotide sequence ID" value="NZ_ADKM02000110.1"/>
</dbReference>
<dbReference type="PANTHER" id="PTHR43775">
    <property type="entry name" value="FATTY ACID SYNTHASE"/>
    <property type="match status" value="1"/>
</dbReference>
<dbReference type="PROSITE" id="PS52004">
    <property type="entry name" value="KS3_2"/>
    <property type="match status" value="1"/>
</dbReference>
<evidence type="ECO:0000313" key="7">
    <source>
        <dbReference type="EMBL" id="EGC02152.1"/>
    </source>
</evidence>
<dbReference type="GO" id="GO:0004315">
    <property type="term" value="F:3-oxoacyl-[acyl-carrier-protein] synthase activity"/>
    <property type="evidence" value="ECO:0007669"/>
    <property type="project" value="InterPro"/>
</dbReference>
<dbReference type="PROSITE" id="PS50075">
    <property type="entry name" value="CARRIER"/>
    <property type="match status" value="1"/>
</dbReference>
<gene>
    <name evidence="7" type="ORF">CUS_5647</name>
</gene>
<dbReference type="PANTHER" id="PTHR43775:SF37">
    <property type="entry name" value="SI:DKEY-61P9.11"/>
    <property type="match status" value="1"/>
</dbReference>
<keyword evidence="3" id="KW-0597">Phosphoprotein</keyword>
<dbReference type="AlphaFoldDB" id="E9SEZ2"/>
<dbReference type="InterPro" id="IPR014030">
    <property type="entry name" value="Ketoacyl_synth_N"/>
</dbReference>
<comment type="caution">
    <text evidence="7">The sequence shown here is derived from an EMBL/GenBank/DDBJ whole genome shotgun (WGS) entry which is preliminary data.</text>
</comment>
<evidence type="ECO:0000256" key="1">
    <source>
        <dbReference type="ARBA" id="ARBA00001957"/>
    </source>
</evidence>
<dbReference type="InterPro" id="IPR050091">
    <property type="entry name" value="PKS_NRPS_Biosynth_Enz"/>
</dbReference>
<dbReference type="Pfam" id="PF02801">
    <property type="entry name" value="Ketoacyl-synt_C"/>
    <property type="match status" value="1"/>
</dbReference>
<keyword evidence="4" id="KW-0808">Transferase</keyword>
<dbReference type="PROSITE" id="PS00606">
    <property type="entry name" value="KS3_1"/>
    <property type="match status" value="1"/>
</dbReference>
<dbReference type="SUPFAM" id="SSF53901">
    <property type="entry name" value="Thiolase-like"/>
    <property type="match status" value="1"/>
</dbReference>
<evidence type="ECO:0000259" key="6">
    <source>
        <dbReference type="PROSITE" id="PS52004"/>
    </source>
</evidence>
<dbReference type="eggNOG" id="COG3321">
    <property type="taxonomic scope" value="Bacteria"/>
</dbReference>
<dbReference type="InterPro" id="IPR006162">
    <property type="entry name" value="Ppantetheine_attach_site"/>
</dbReference>
<evidence type="ECO:0000313" key="8">
    <source>
        <dbReference type="Proteomes" id="UP000004259"/>
    </source>
</evidence>
<dbReference type="GO" id="GO:0006633">
    <property type="term" value="P:fatty acid biosynthetic process"/>
    <property type="evidence" value="ECO:0007669"/>
    <property type="project" value="InterPro"/>
</dbReference>
<protein>
    <submittedName>
        <fullName evidence="7">Beta-ketoacyl synthase, N-terminal domain protein</fullName>
    </submittedName>
</protein>
<dbReference type="SMART" id="SM01294">
    <property type="entry name" value="PKS_PP_betabranch"/>
    <property type="match status" value="1"/>
</dbReference>
<dbReference type="Gene3D" id="3.30.559.30">
    <property type="entry name" value="Nonribosomal peptide synthetase, condensation domain"/>
    <property type="match status" value="1"/>
</dbReference>
<dbReference type="SUPFAM" id="SSF47336">
    <property type="entry name" value="ACP-like"/>
    <property type="match status" value="1"/>
</dbReference>
<keyword evidence="2" id="KW-0596">Phosphopantetheine</keyword>
<dbReference type="EMBL" id="ADKM02000110">
    <property type="protein sequence ID" value="EGC02152.1"/>
    <property type="molecule type" value="Genomic_DNA"/>
</dbReference>
<dbReference type="Pfam" id="PF16197">
    <property type="entry name" value="KAsynt_C_assoc"/>
    <property type="match status" value="1"/>
</dbReference>
<evidence type="ECO:0000256" key="3">
    <source>
        <dbReference type="ARBA" id="ARBA00022553"/>
    </source>
</evidence>
<dbReference type="InterPro" id="IPR016039">
    <property type="entry name" value="Thiolase-like"/>
</dbReference>
<dbReference type="Proteomes" id="UP000004259">
    <property type="component" value="Unassembled WGS sequence"/>
</dbReference>
<dbReference type="InterPro" id="IPR018201">
    <property type="entry name" value="Ketoacyl_synth_AS"/>
</dbReference>
<dbReference type="InterPro" id="IPR014031">
    <property type="entry name" value="Ketoacyl_synth_C"/>
</dbReference>
<dbReference type="Gene3D" id="3.30.559.10">
    <property type="entry name" value="Chloramphenicol acetyltransferase-like domain"/>
    <property type="match status" value="1"/>
</dbReference>
<reference evidence="7 8" key="1">
    <citation type="submission" date="2011-02" db="EMBL/GenBank/DDBJ databases">
        <authorList>
            <person name="Nelson K.E."/>
            <person name="Sutton G."/>
            <person name="Torralba M."/>
            <person name="Durkin S."/>
            <person name="Harkins D."/>
            <person name="Montgomery R."/>
            <person name="Ziemer C."/>
            <person name="Klaassens E."/>
            <person name="Ocuiv P."/>
            <person name="Morrison M."/>
        </authorList>
    </citation>
    <scope>NUCLEOTIDE SEQUENCE [LARGE SCALE GENOMIC DNA]</scope>
    <source>
        <strain evidence="7 8">8</strain>
    </source>
</reference>
<feature type="domain" description="Ketosynthase family 3 (KS3)" evidence="6">
    <location>
        <begin position="3"/>
        <end position="418"/>
    </location>
</feature>
<dbReference type="InterPro" id="IPR036736">
    <property type="entry name" value="ACP-like_sf"/>
</dbReference>
<feature type="domain" description="Carrier" evidence="5">
    <location>
        <begin position="690"/>
        <end position="764"/>
    </location>
</feature>
<dbReference type="SUPFAM" id="SSF52777">
    <property type="entry name" value="CoA-dependent acyltransferases"/>
    <property type="match status" value="2"/>
</dbReference>
<dbReference type="CDD" id="cd00833">
    <property type="entry name" value="PKS"/>
    <property type="match status" value="1"/>
</dbReference>
<dbReference type="Gene3D" id="1.10.1200.10">
    <property type="entry name" value="ACP-like"/>
    <property type="match status" value="1"/>
</dbReference>
<evidence type="ECO:0000256" key="4">
    <source>
        <dbReference type="ARBA" id="ARBA00022679"/>
    </source>
</evidence>
<dbReference type="Pfam" id="PF00109">
    <property type="entry name" value="ketoacyl-synt"/>
    <property type="match status" value="1"/>
</dbReference>
<dbReference type="SMART" id="SM00825">
    <property type="entry name" value="PKS_KS"/>
    <property type="match status" value="1"/>
</dbReference>
<dbReference type="GO" id="GO:0004312">
    <property type="term" value="F:fatty acid synthase activity"/>
    <property type="evidence" value="ECO:0007669"/>
    <property type="project" value="TreeGrafter"/>
</dbReference>
<dbReference type="InterPro" id="IPR032821">
    <property type="entry name" value="PKS_assoc"/>
</dbReference>
<sequence length="1221" mass="136291">MNYKDIAVIGMSMRLPQAKNADELHRNLSEKRDCIRKVPQSRMELLKLDPDTNYLEVGYIDDIEYFDHRFFNISSMEADVMCIEQRMSLEMAAEAILDAGYSLESFRGKNCCVYYSSSENEYKLLCGQESAAAYTGNLKSLTAGKICYYLDLRGPNVTVDSACSSSLVGMHEACMKIVSGECELALIGGLTVNIYIPCFDDKDFNNLGVISGGGRSYSFDARAQGTGMGEGGGFVLLKSLDAARRDHDHIYGIVRGSAINCDGSRGSSLTAPSVAGQQDAILEAWRRGNVSGSDITEFEAHGTGTLIGDPIEAESIENSLKTSADGGEKVWLSAMKSSTGHLAASAGIAAVLKCAVQFDKGVTYPLANFETPNPYIDFEHMRLQPLQEVHHWEKGKRRIVGINSFGFSGTNAHVVMENDREEHILGEKGEMVLKLSAKDENSLKEMAAQTAAFIRRHSDNIGNIVYTMDTGRDDYVYRICVSGNSADEIASSLEKAAVKQTDERKTALVLMQPEGLTAEMLAEKTEALWRLLKAGFSYDYLIADDFGKFVAAQAQNDSGADFAETAEKFASAYADKSAAAVNKLTELSGSEKLTAVFMGEIPAGMPENDACIALGYVSKSAESFICEYYAAGGNVKWDMLFDANEYYKTSAPTYVFSKVKHWIYPKHKFSMLGIVDNIEEEEAQQKEATGSIEEFREKMLALWTEVLEEEITAQDDFFDCGGNSLTGMMMIEEVKNRWGIEVDFDDVYDHATVEEFCEYLMEIAAEAQPSAADEASEEAEKVEIQDIPEDAPFETNQTQRMIFDGIKEYPNNSGWNLCMAIGLEGDVDISRLEKALDMLIRTNDSLRTVISDDGLTQRVLPHTDYKLPVIEAEGESDEERLAYCRELVNKAANVTVPIKDKPAVDFRLLRVTDKYSILYLALNHINSDGSSLGVMLGQINHYYRGGELIKMPHDFRENSLYQAAFPTSEKGLQQRAFWERYLKGIDFTPRYFPDGDTGVTTEKAVGKNLVFPISEELAQKIRTVSRQFKVTPYIFTLYAFQVMVAKLIQRDDLFSLSVLANRREPAYQQIMGCLAKLVIVRTKLDRGAKLGDEMHRLNEDIRNIQDNQEYHLTPLLEEIRGEAPRSMNDWGEFFMAFQNYKSEELSFEDLKLSLEPISKDGCMTKLQLAVSENARGMYGIFQYNESVITDATALKVRDLYVALLERMAEKPDMTVEELLAE</sequence>
<dbReference type="PROSITE" id="PS00012">
    <property type="entry name" value="PHOSPHOPANTETHEINE"/>
    <property type="match status" value="1"/>
</dbReference>
<evidence type="ECO:0000259" key="5">
    <source>
        <dbReference type="PROSITE" id="PS50075"/>
    </source>
</evidence>
<dbReference type="InterPro" id="IPR023213">
    <property type="entry name" value="CAT-like_dom_sf"/>
</dbReference>
<proteinExistence type="predicted"/>
<dbReference type="Pfam" id="PF00668">
    <property type="entry name" value="Condensation"/>
    <property type="match status" value="1"/>
</dbReference>
<dbReference type="Gene3D" id="3.30.70.3290">
    <property type="match status" value="1"/>
</dbReference>
<dbReference type="InterPro" id="IPR020841">
    <property type="entry name" value="PKS_Beta-ketoAc_synthase_dom"/>
</dbReference>
<dbReference type="InterPro" id="IPR009081">
    <property type="entry name" value="PP-bd_ACP"/>
</dbReference>
<dbReference type="InterPro" id="IPR001242">
    <property type="entry name" value="Condensation_dom"/>
</dbReference>
<dbReference type="Pfam" id="PF00550">
    <property type="entry name" value="PP-binding"/>
    <property type="match status" value="1"/>
</dbReference>
<evidence type="ECO:0000256" key="2">
    <source>
        <dbReference type="ARBA" id="ARBA00022450"/>
    </source>
</evidence>
<dbReference type="Gene3D" id="3.40.47.10">
    <property type="match status" value="1"/>
</dbReference>